<feature type="compositionally biased region" description="Polar residues" evidence="1">
    <location>
        <begin position="77"/>
        <end position="86"/>
    </location>
</feature>
<dbReference type="Proteomes" id="UP000821866">
    <property type="component" value="Chromosome 3"/>
</dbReference>
<gene>
    <name evidence="2" type="ORF">HPB51_006763</name>
</gene>
<reference evidence="2" key="1">
    <citation type="journal article" date="2020" name="Cell">
        <title>Large-Scale Comparative Analyses of Tick Genomes Elucidate Their Genetic Diversity and Vector Capacities.</title>
        <authorList>
            <consortium name="Tick Genome and Microbiome Consortium (TIGMIC)"/>
            <person name="Jia N."/>
            <person name="Wang J."/>
            <person name="Shi W."/>
            <person name="Du L."/>
            <person name="Sun Y."/>
            <person name="Zhan W."/>
            <person name="Jiang J.F."/>
            <person name="Wang Q."/>
            <person name="Zhang B."/>
            <person name="Ji P."/>
            <person name="Bell-Sakyi L."/>
            <person name="Cui X.M."/>
            <person name="Yuan T.T."/>
            <person name="Jiang B.G."/>
            <person name="Yang W.F."/>
            <person name="Lam T.T."/>
            <person name="Chang Q.C."/>
            <person name="Ding S.J."/>
            <person name="Wang X.J."/>
            <person name="Zhu J.G."/>
            <person name="Ruan X.D."/>
            <person name="Zhao L."/>
            <person name="Wei J.T."/>
            <person name="Ye R.Z."/>
            <person name="Que T.C."/>
            <person name="Du C.H."/>
            <person name="Zhou Y.H."/>
            <person name="Cheng J.X."/>
            <person name="Dai P.F."/>
            <person name="Guo W.B."/>
            <person name="Han X.H."/>
            <person name="Huang E.J."/>
            <person name="Li L.F."/>
            <person name="Wei W."/>
            <person name="Gao Y.C."/>
            <person name="Liu J.Z."/>
            <person name="Shao H.Z."/>
            <person name="Wang X."/>
            <person name="Wang C.C."/>
            <person name="Yang T.C."/>
            <person name="Huo Q.B."/>
            <person name="Li W."/>
            <person name="Chen H.Y."/>
            <person name="Chen S.E."/>
            <person name="Zhou L.G."/>
            <person name="Ni X.B."/>
            <person name="Tian J.H."/>
            <person name="Sheng Y."/>
            <person name="Liu T."/>
            <person name="Pan Y.S."/>
            <person name="Xia L.Y."/>
            <person name="Li J."/>
            <person name="Zhao F."/>
            <person name="Cao W.C."/>
        </authorList>
    </citation>
    <scope>NUCLEOTIDE SEQUENCE</scope>
    <source>
        <strain evidence="2">Rmic-2018</strain>
    </source>
</reference>
<proteinExistence type="predicted"/>
<reference evidence="2" key="2">
    <citation type="submission" date="2021-09" db="EMBL/GenBank/DDBJ databases">
        <authorList>
            <person name="Jia N."/>
            <person name="Wang J."/>
            <person name="Shi W."/>
            <person name="Du L."/>
            <person name="Sun Y."/>
            <person name="Zhan W."/>
            <person name="Jiang J."/>
            <person name="Wang Q."/>
            <person name="Zhang B."/>
            <person name="Ji P."/>
            <person name="Sakyi L.B."/>
            <person name="Cui X."/>
            <person name="Yuan T."/>
            <person name="Jiang B."/>
            <person name="Yang W."/>
            <person name="Lam T.T.-Y."/>
            <person name="Chang Q."/>
            <person name="Ding S."/>
            <person name="Wang X."/>
            <person name="Zhu J."/>
            <person name="Ruan X."/>
            <person name="Zhao L."/>
            <person name="Wei J."/>
            <person name="Que T."/>
            <person name="Du C."/>
            <person name="Cheng J."/>
            <person name="Dai P."/>
            <person name="Han X."/>
            <person name="Huang E."/>
            <person name="Gao Y."/>
            <person name="Liu J."/>
            <person name="Shao H."/>
            <person name="Ye R."/>
            <person name="Li L."/>
            <person name="Wei W."/>
            <person name="Wang X."/>
            <person name="Wang C."/>
            <person name="Huo Q."/>
            <person name="Li W."/>
            <person name="Guo W."/>
            <person name="Chen H."/>
            <person name="Chen S."/>
            <person name="Zhou L."/>
            <person name="Zhou L."/>
            <person name="Ni X."/>
            <person name="Tian J."/>
            <person name="Zhou Y."/>
            <person name="Sheng Y."/>
            <person name="Liu T."/>
            <person name="Pan Y."/>
            <person name="Xia L."/>
            <person name="Li J."/>
            <person name="Zhao F."/>
            <person name="Cao W."/>
        </authorList>
    </citation>
    <scope>NUCLEOTIDE SEQUENCE</scope>
    <source>
        <strain evidence="2">Rmic-2018</strain>
        <tissue evidence="2">Larvae</tissue>
    </source>
</reference>
<evidence type="ECO:0000256" key="1">
    <source>
        <dbReference type="SAM" id="MobiDB-lite"/>
    </source>
</evidence>
<evidence type="ECO:0000313" key="3">
    <source>
        <dbReference type="Proteomes" id="UP000821866"/>
    </source>
</evidence>
<evidence type="ECO:0000313" key="2">
    <source>
        <dbReference type="EMBL" id="KAH8030331.1"/>
    </source>
</evidence>
<feature type="region of interest" description="Disordered" evidence="1">
    <location>
        <begin position="27"/>
        <end position="86"/>
    </location>
</feature>
<accession>A0A9J6E6X7</accession>
<dbReference type="AlphaFoldDB" id="A0A9J6E6X7"/>
<dbReference type="EMBL" id="JABSTU010000005">
    <property type="protein sequence ID" value="KAH8030331.1"/>
    <property type="molecule type" value="Genomic_DNA"/>
</dbReference>
<keyword evidence="3" id="KW-1185">Reference proteome</keyword>
<feature type="region of interest" description="Disordered" evidence="1">
    <location>
        <begin position="213"/>
        <end position="232"/>
    </location>
</feature>
<organism evidence="2 3">
    <name type="scientific">Rhipicephalus microplus</name>
    <name type="common">Cattle tick</name>
    <name type="synonym">Boophilus microplus</name>
    <dbReference type="NCBI Taxonomy" id="6941"/>
    <lineage>
        <taxon>Eukaryota</taxon>
        <taxon>Metazoa</taxon>
        <taxon>Ecdysozoa</taxon>
        <taxon>Arthropoda</taxon>
        <taxon>Chelicerata</taxon>
        <taxon>Arachnida</taxon>
        <taxon>Acari</taxon>
        <taxon>Parasitiformes</taxon>
        <taxon>Ixodida</taxon>
        <taxon>Ixodoidea</taxon>
        <taxon>Ixodidae</taxon>
        <taxon>Rhipicephalinae</taxon>
        <taxon>Rhipicephalus</taxon>
        <taxon>Boophilus</taxon>
    </lineage>
</organism>
<protein>
    <submittedName>
        <fullName evidence="2">Uncharacterized protein</fullName>
    </submittedName>
</protein>
<name>A0A9J6E6X7_RHIMP</name>
<sequence length="323" mass="34911">MLAADSKSKSKAKFRFHFPDSCEELEAEEQNVGHVPTSLASVRTESLEESTDRGPADITELIHLTDDRNPGPDMPSESPTEKSMQATSVSDKLVEQAEEIACYLATHTPVDFMDESTVSVCESPLCSSDCDDENIGKHVMSIPNEPLIPLTQNISMANAEISDTVPNKLLEFDLRTQQQALKKAVASSRATQMFSANRPTDINERMVQRGTNADIERDHPAPPRLVGSRASSASTGVLHAALEKPPASDVRTEAPLPREIVVPSAAALSRSLSNLTNSRNRAIEGNQRGSVSAKGMPRLSLQSCSSAQEGDRHVSSRAVMCTC</sequence>
<feature type="region of interest" description="Disordered" evidence="1">
    <location>
        <begin position="278"/>
        <end position="297"/>
    </location>
</feature>
<comment type="caution">
    <text evidence="2">The sequence shown here is derived from an EMBL/GenBank/DDBJ whole genome shotgun (WGS) entry which is preliminary data.</text>
</comment>